<dbReference type="Pfam" id="PF03372">
    <property type="entry name" value="Exo_endo_phos"/>
    <property type="match status" value="1"/>
</dbReference>
<name>A0A023BU55_9FLAO</name>
<evidence type="ECO:0000313" key="3">
    <source>
        <dbReference type="Proteomes" id="UP000023541"/>
    </source>
</evidence>
<dbReference type="EMBL" id="AQRA01000005">
    <property type="protein sequence ID" value="EZH73479.1"/>
    <property type="molecule type" value="Genomic_DNA"/>
</dbReference>
<dbReference type="InterPro" id="IPR005135">
    <property type="entry name" value="Endo/exonuclease/phosphatase"/>
</dbReference>
<dbReference type="PANTHER" id="PTHR12121:SF36">
    <property type="entry name" value="ENDONUCLEASE_EXONUCLEASE_PHOSPHATASE DOMAIN-CONTAINING PROTEIN"/>
    <property type="match status" value="1"/>
</dbReference>
<dbReference type="OrthoDB" id="9793162at2"/>
<proteinExistence type="predicted"/>
<dbReference type="eggNOG" id="COG3568">
    <property type="taxonomic scope" value="Bacteria"/>
</dbReference>
<gene>
    <name evidence="2" type="ORF">ATO12_16190</name>
</gene>
<dbReference type="Gene3D" id="3.60.10.10">
    <property type="entry name" value="Endonuclease/exonuclease/phosphatase"/>
    <property type="match status" value="1"/>
</dbReference>
<keyword evidence="3" id="KW-1185">Reference proteome</keyword>
<protein>
    <recommendedName>
        <fullName evidence="1">Endonuclease/exonuclease/phosphatase domain-containing protein</fullName>
    </recommendedName>
</protein>
<accession>A0A023BU55</accession>
<dbReference type="AlphaFoldDB" id="A0A023BU55"/>
<reference evidence="2 3" key="1">
    <citation type="submission" date="2014-04" db="EMBL/GenBank/DDBJ databases">
        <title>Aquimarina sp. 22II-S11-z7 Genome Sequencing.</title>
        <authorList>
            <person name="Lai Q."/>
        </authorList>
    </citation>
    <scope>NUCLEOTIDE SEQUENCE [LARGE SCALE GENOMIC DNA]</scope>
    <source>
        <strain evidence="2 3">22II-S11-z7</strain>
    </source>
</reference>
<dbReference type="InterPro" id="IPR050410">
    <property type="entry name" value="CCR4/nocturin_mRNA_transcr"/>
</dbReference>
<sequence length="275" mass="31712">MPRNIKLITLLVFISLNLSAQKSIMSYNIRYNNPNDNENWWENRKLDVVEMIKYYSPDILGIQEGLNDQVKYVDTMLTNYSFIGVGREDGNQKGEYAALFFNTNTIELIATKTFWLSEKIDTVSIGWDAAMERIVTYGKFRDKSTNDTIHVFNCHYDHLGEVARENSSTLVLSLIKKMKIEDKRIAVIGDLNCLPNSKPIQILKTRLEDSFEISKTPPYGPTGTFNGFNLEKKVTSRIDYILTRNIIVNSYTNVDDRRKNNLLLSDHLPVLIRIE</sequence>
<dbReference type="STRING" id="1317122.ATO12_16190"/>
<dbReference type="SUPFAM" id="SSF56219">
    <property type="entry name" value="DNase I-like"/>
    <property type="match status" value="1"/>
</dbReference>
<dbReference type="GO" id="GO:0000175">
    <property type="term" value="F:3'-5'-RNA exonuclease activity"/>
    <property type="evidence" value="ECO:0007669"/>
    <property type="project" value="TreeGrafter"/>
</dbReference>
<evidence type="ECO:0000259" key="1">
    <source>
        <dbReference type="Pfam" id="PF03372"/>
    </source>
</evidence>
<evidence type="ECO:0000313" key="2">
    <source>
        <dbReference type="EMBL" id="EZH73479.1"/>
    </source>
</evidence>
<feature type="domain" description="Endonuclease/exonuclease/phosphatase" evidence="1">
    <location>
        <begin position="25"/>
        <end position="267"/>
    </location>
</feature>
<comment type="caution">
    <text evidence="2">The sequence shown here is derived from an EMBL/GenBank/DDBJ whole genome shotgun (WGS) entry which is preliminary data.</text>
</comment>
<dbReference type="InterPro" id="IPR036691">
    <property type="entry name" value="Endo/exonu/phosph_ase_sf"/>
</dbReference>
<organism evidence="2 3">
    <name type="scientific">Aquimarina atlantica</name>
    <dbReference type="NCBI Taxonomy" id="1317122"/>
    <lineage>
        <taxon>Bacteria</taxon>
        <taxon>Pseudomonadati</taxon>
        <taxon>Bacteroidota</taxon>
        <taxon>Flavobacteriia</taxon>
        <taxon>Flavobacteriales</taxon>
        <taxon>Flavobacteriaceae</taxon>
        <taxon>Aquimarina</taxon>
    </lineage>
</organism>
<dbReference type="Proteomes" id="UP000023541">
    <property type="component" value="Unassembled WGS sequence"/>
</dbReference>
<dbReference type="CDD" id="cd09083">
    <property type="entry name" value="EEP-1"/>
    <property type="match status" value="1"/>
</dbReference>
<dbReference type="PANTHER" id="PTHR12121">
    <property type="entry name" value="CARBON CATABOLITE REPRESSOR PROTEIN 4"/>
    <property type="match status" value="1"/>
</dbReference>